<protein>
    <submittedName>
        <fullName evidence="3">Aspartate-semialdehyde dehydrogenase</fullName>
        <ecNumber evidence="3">1.2.1.11</ecNumber>
    </submittedName>
</protein>
<sequence>MRENLRIGVVGATGVVGREVLAALYARDVPMEQVQAFGSERSKGLEVEYGEDTLEVELATADAFKGLHVVLLATPAEASRTLAPAAQAAGAWVVDASNAFRSDGNVPLILPGFNTEALGPGFSFKGRVVSLPGIVTSATVHLVEPLRRAFGVVRAQVTALMGASSAGVRGISELEKQTADLLSGREPEPQAFPHRVGFNLVPQVGGFMVNSPWTEEEGGWTLEAARLFAALGEVPVLAGTAVQVPTFHGHGLSVNVQLKKPAPVEQVRAALKTSPALKVLDAPGERIYPMPMLVMSDPAVHVGRVRAFPQAPEWVTLFASVDNAGRAASHLVDAGLKLSERPS</sequence>
<feature type="domain" description="Semialdehyde dehydrogenase NAD-binding" evidence="2">
    <location>
        <begin position="6"/>
        <end position="121"/>
    </location>
</feature>
<dbReference type="PANTHER" id="PTHR46278">
    <property type="entry name" value="DEHYDROGENASE, PUTATIVE-RELATED"/>
    <property type="match status" value="1"/>
</dbReference>
<accession>A0A3A8NAF7</accession>
<dbReference type="Gene3D" id="3.40.50.720">
    <property type="entry name" value="NAD(P)-binding Rossmann-like Domain"/>
    <property type="match status" value="1"/>
</dbReference>
<dbReference type="NCBIfam" id="NF011456">
    <property type="entry name" value="PRK14874.1"/>
    <property type="match status" value="1"/>
</dbReference>
<comment type="similarity">
    <text evidence="1">Belongs to the aspartate-semialdehyde dehydrogenase family.</text>
</comment>
<dbReference type="GO" id="GO:0004073">
    <property type="term" value="F:aspartate-semialdehyde dehydrogenase activity"/>
    <property type="evidence" value="ECO:0007669"/>
    <property type="project" value="UniProtKB-EC"/>
</dbReference>
<dbReference type="OrthoDB" id="9805684at2"/>
<dbReference type="InterPro" id="IPR012280">
    <property type="entry name" value="Semialdhyde_DH_dimer_dom"/>
</dbReference>
<dbReference type="EMBL" id="RAWG01000172">
    <property type="protein sequence ID" value="RKH39151.1"/>
    <property type="molecule type" value="Genomic_DNA"/>
</dbReference>
<dbReference type="GO" id="GO:0051287">
    <property type="term" value="F:NAD binding"/>
    <property type="evidence" value="ECO:0007669"/>
    <property type="project" value="InterPro"/>
</dbReference>
<dbReference type="GO" id="GO:0046983">
    <property type="term" value="F:protein dimerization activity"/>
    <property type="evidence" value="ECO:0007669"/>
    <property type="project" value="InterPro"/>
</dbReference>
<dbReference type="CDD" id="cd18129">
    <property type="entry name" value="ASADH_C_USG1_like"/>
    <property type="match status" value="1"/>
</dbReference>
<dbReference type="InterPro" id="IPR000534">
    <property type="entry name" value="Semialdehyde_DH_NAD-bd"/>
</dbReference>
<dbReference type="SMART" id="SM00859">
    <property type="entry name" value="Semialdhyde_dh"/>
    <property type="match status" value="1"/>
</dbReference>
<reference evidence="4" key="1">
    <citation type="submission" date="2018-09" db="EMBL/GenBank/DDBJ databases">
        <authorList>
            <person name="Livingstone P.G."/>
            <person name="Whitworth D.E."/>
        </authorList>
    </citation>
    <scope>NUCLEOTIDE SEQUENCE [LARGE SCALE GENOMIC DNA]</scope>
    <source>
        <strain evidence="4">CA040B</strain>
    </source>
</reference>
<dbReference type="RefSeq" id="WP_120627669.1">
    <property type="nucleotide sequence ID" value="NZ_RAWG01000172.1"/>
</dbReference>
<dbReference type="AlphaFoldDB" id="A0A3A8NAF7"/>
<keyword evidence="3" id="KW-0560">Oxidoreductase</keyword>
<keyword evidence="4" id="KW-1185">Reference proteome</keyword>
<evidence type="ECO:0000313" key="3">
    <source>
        <dbReference type="EMBL" id="RKH39151.1"/>
    </source>
</evidence>
<dbReference type="InterPro" id="IPR036291">
    <property type="entry name" value="NAD(P)-bd_dom_sf"/>
</dbReference>
<dbReference type="Gene3D" id="3.30.360.10">
    <property type="entry name" value="Dihydrodipicolinate Reductase, domain 2"/>
    <property type="match status" value="1"/>
</dbReference>
<dbReference type="SUPFAM" id="SSF55347">
    <property type="entry name" value="Glyceraldehyde-3-phosphate dehydrogenase-like, C-terminal domain"/>
    <property type="match status" value="1"/>
</dbReference>
<evidence type="ECO:0000313" key="4">
    <source>
        <dbReference type="Proteomes" id="UP000273405"/>
    </source>
</evidence>
<evidence type="ECO:0000259" key="2">
    <source>
        <dbReference type="SMART" id="SM00859"/>
    </source>
</evidence>
<dbReference type="PIRSF" id="PIRSF000148">
    <property type="entry name" value="ASA_dh"/>
    <property type="match status" value="1"/>
</dbReference>
<dbReference type="Proteomes" id="UP000273405">
    <property type="component" value="Unassembled WGS sequence"/>
</dbReference>
<evidence type="ECO:0000256" key="1">
    <source>
        <dbReference type="ARBA" id="ARBA00010584"/>
    </source>
</evidence>
<dbReference type="Pfam" id="PF02774">
    <property type="entry name" value="Semialdhyde_dhC"/>
    <property type="match status" value="1"/>
</dbReference>
<comment type="caution">
    <text evidence="3">The sequence shown here is derived from an EMBL/GenBank/DDBJ whole genome shotgun (WGS) entry which is preliminary data.</text>
</comment>
<dbReference type="EC" id="1.2.1.11" evidence="3"/>
<dbReference type="SUPFAM" id="SSF51735">
    <property type="entry name" value="NAD(P)-binding Rossmann-fold domains"/>
    <property type="match status" value="1"/>
</dbReference>
<dbReference type="CDD" id="cd17894">
    <property type="entry name" value="ASADH_USG1_N"/>
    <property type="match status" value="1"/>
</dbReference>
<organism evidence="3 4">
    <name type="scientific">Corallococcus sicarius</name>
    <dbReference type="NCBI Taxonomy" id="2316726"/>
    <lineage>
        <taxon>Bacteria</taxon>
        <taxon>Pseudomonadati</taxon>
        <taxon>Myxococcota</taxon>
        <taxon>Myxococcia</taxon>
        <taxon>Myxococcales</taxon>
        <taxon>Cystobacterineae</taxon>
        <taxon>Myxococcaceae</taxon>
        <taxon>Corallococcus</taxon>
    </lineage>
</organism>
<name>A0A3A8NAF7_9BACT</name>
<dbReference type="PANTHER" id="PTHR46278:SF2">
    <property type="entry name" value="ASPARTATE-SEMIALDEHYDE DEHYDROGENASE"/>
    <property type="match status" value="1"/>
</dbReference>
<gene>
    <name evidence="3" type="ORF">D7X12_24355</name>
</gene>
<dbReference type="GO" id="GO:0008652">
    <property type="term" value="P:amino acid biosynthetic process"/>
    <property type="evidence" value="ECO:0007669"/>
    <property type="project" value="InterPro"/>
</dbReference>
<dbReference type="Pfam" id="PF01118">
    <property type="entry name" value="Semialdhyde_dh"/>
    <property type="match status" value="1"/>
</dbReference>
<proteinExistence type="inferred from homology"/>